<dbReference type="Proteomes" id="UP000001882">
    <property type="component" value="Chromosome"/>
</dbReference>
<dbReference type="STRING" id="304371.MCP_1142"/>
<name>D1YXP2_METPS</name>
<gene>
    <name evidence="1" type="ordered locus">MCP_1142</name>
</gene>
<evidence type="ECO:0008006" key="3">
    <source>
        <dbReference type="Google" id="ProtNLM"/>
    </source>
</evidence>
<reference evidence="1 2" key="1">
    <citation type="journal article" date="2007" name="Appl. Environ. Microbiol.">
        <title>Isolation of key methanogens for global methane emission from rice paddy fields: a novel isolate affiliated with the clone cluster rice cluster I.</title>
        <authorList>
            <person name="Sakai S."/>
            <person name="Imachi H."/>
            <person name="Sekiguchi Y."/>
            <person name="Ohashi A."/>
            <person name="Harada H."/>
            <person name="Kamagata Y."/>
        </authorList>
    </citation>
    <scope>NUCLEOTIDE SEQUENCE [LARGE SCALE GENOMIC DNA]</scope>
    <source>
        <strain evidence="2">DSM 17711 / JCM 13418 / NBRC 101707 / SANAE</strain>
    </source>
</reference>
<dbReference type="InterPro" id="IPR016024">
    <property type="entry name" value="ARM-type_fold"/>
</dbReference>
<evidence type="ECO:0000313" key="2">
    <source>
        <dbReference type="Proteomes" id="UP000001882"/>
    </source>
</evidence>
<organism evidence="1 2">
    <name type="scientific">Methanocella paludicola (strain DSM 17711 / JCM 13418 / NBRC 101707 / SANAE)</name>
    <dbReference type="NCBI Taxonomy" id="304371"/>
    <lineage>
        <taxon>Archaea</taxon>
        <taxon>Methanobacteriati</taxon>
        <taxon>Methanobacteriota</taxon>
        <taxon>Stenosarchaea group</taxon>
        <taxon>Methanomicrobia</taxon>
        <taxon>Methanocellales</taxon>
        <taxon>Methanocellaceae</taxon>
        <taxon>Methanocella</taxon>
    </lineage>
</organism>
<dbReference type="InterPro" id="IPR011989">
    <property type="entry name" value="ARM-like"/>
</dbReference>
<dbReference type="PANTHER" id="PTHR12697:SF5">
    <property type="entry name" value="DEOXYHYPUSINE HYDROXYLASE"/>
    <property type="match status" value="1"/>
</dbReference>
<dbReference type="SMART" id="SM00567">
    <property type="entry name" value="EZ_HEAT"/>
    <property type="match status" value="3"/>
</dbReference>
<dbReference type="Gene3D" id="1.25.10.10">
    <property type="entry name" value="Leucine-rich Repeat Variant"/>
    <property type="match status" value="1"/>
</dbReference>
<protein>
    <recommendedName>
        <fullName evidence="3">HEAT repeat domain-containing protein</fullName>
    </recommendedName>
</protein>
<dbReference type="AlphaFoldDB" id="D1YXP2"/>
<dbReference type="eggNOG" id="arCOG02966">
    <property type="taxonomic scope" value="Archaea"/>
</dbReference>
<dbReference type="PANTHER" id="PTHR12697">
    <property type="entry name" value="PBS LYASE HEAT-LIKE PROTEIN"/>
    <property type="match status" value="1"/>
</dbReference>
<reference evidence="2" key="3">
    <citation type="journal article" date="2011" name="PLoS ONE">
        <title>Genome sequence of a mesophilic hydrogenotrophic methanogen Methanocella paludicola, the first cultivated representative of the order Methanocellales.</title>
        <authorList>
            <person name="Sakai S."/>
            <person name="Takaki Y."/>
            <person name="Shimamura S."/>
            <person name="Sekine M."/>
            <person name="Tajima T."/>
            <person name="Kosugi H."/>
            <person name="Ichikawa N."/>
            <person name="Tasumi E."/>
            <person name="Hiraki A.T."/>
            <person name="Shimizu A."/>
            <person name="Kato Y."/>
            <person name="Nishiko R."/>
            <person name="Mori K."/>
            <person name="Fujita N."/>
            <person name="Imachi H."/>
            <person name="Takai K."/>
        </authorList>
    </citation>
    <scope>NUCLEOTIDE SEQUENCE [LARGE SCALE GENOMIC DNA]</scope>
    <source>
        <strain evidence="2">DSM 17711 / JCM 13418 / NBRC 101707 / SANAE</strain>
    </source>
</reference>
<keyword evidence="2" id="KW-1185">Reference proteome</keyword>
<dbReference type="InterPro" id="IPR004155">
    <property type="entry name" value="PBS_lyase_HEAT"/>
</dbReference>
<dbReference type="Pfam" id="PF13646">
    <property type="entry name" value="HEAT_2"/>
    <property type="match status" value="1"/>
</dbReference>
<sequence length="252" mass="28118">MSVTGKREDTNELIKILRKGNYVERMNAISRIKEIEDERAVAPLIFMLNDDGGRLQSSAMDALIKMGDMTVGPMLECWPSLSRDTQKCLTYVLMAIGGERATEALAALMEGRENQARREAARALGLLGGKRAARSLIKALKDDNYALRNAAYEALDNVDPDDIDLATVIGEVEAQCMLNEMGTFDVIRKMSEKIAEEPASITVTVGGTMKQKLMLLARGHQNEAENVRYPEAQLRFVIYVWRMMKIAQKKMA</sequence>
<proteinExistence type="predicted"/>
<reference evidence="1 2" key="2">
    <citation type="journal article" date="2008" name="Int. J. Syst. Evol. Microbiol.">
        <title>Methanocella paludicola gen. nov., sp. nov., a methane-producing archaeon, the first isolate of the lineage 'Rice Cluster I', and proposal of the new archaeal order Methanocellales ord. nov.</title>
        <authorList>
            <person name="Sakai S."/>
            <person name="Imachi H."/>
            <person name="Hanada S."/>
            <person name="Ohashi A."/>
            <person name="Harada H."/>
            <person name="Kamagata Y."/>
        </authorList>
    </citation>
    <scope>NUCLEOTIDE SEQUENCE [LARGE SCALE GENOMIC DNA]</scope>
    <source>
        <strain evidence="2">DSM 17711 / JCM 13418 / NBRC 101707 / SANAE</strain>
    </source>
</reference>
<dbReference type="GO" id="GO:0016491">
    <property type="term" value="F:oxidoreductase activity"/>
    <property type="evidence" value="ECO:0007669"/>
    <property type="project" value="TreeGrafter"/>
</dbReference>
<evidence type="ECO:0000313" key="1">
    <source>
        <dbReference type="EMBL" id="BAI61214.1"/>
    </source>
</evidence>
<dbReference type="EMBL" id="AP011532">
    <property type="protein sequence ID" value="BAI61214.1"/>
    <property type="molecule type" value="Genomic_DNA"/>
</dbReference>
<dbReference type="KEGG" id="mpd:MCP_1142"/>
<dbReference type="SUPFAM" id="SSF48371">
    <property type="entry name" value="ARM repeat"/>
    <property type="match status" value="1"/>
</dbReference>
<accession>D1YXP2</accession>
<dbReference type="InParanoid" id="D1YXP2"/>